<dbReference type="AlphaFoldDB" id="A0A7S3G276"/>
<gene>
    <name evidence="1" type="ORF">PBIL07802_LOCUS2015</name>
</gene>
<accession>A0A7S3G276</accession>
<organism evidence="1">
    <name type="scientific">Palpitomonas bilix</name>
    <dbReference type="NCBI Taxonomy" id="652834"/>
    <lineage>
        <taxon>Eukaryota</taxon>
        <taxon>Eukaryota incertae sedis</taxon>
    </lineage>
</organism>
<dbReference type="EMBL" id="HBIB01003147">
    <property type="protein sequence ID" value="CAE0239864.1"/>
    <property type="molecule type" value="Transcribed_RNA"/>
</dbReference>
<protein>
    <submittedName>
        <fullName evidence="1">Uncharacterized protein</fullName>
    </submittedName>
</protein>
<evidence type="ECO:0000313" key="1">
    <source>
        <dbReference type="EMBL" id="CAE0239864.1"/>
    </source>
</evidence>
<reference evidence="1" key="1">
    <citation type="submission" date="2021-01" db="EMBL/GenBank/DDBJ databases">
        <authorList>
            <person name="Corre E."/>
            <person name="Pelletier E."/>
            <person name="Niang G."/>
            <person name="Scheremetjew M."/>
            <person name="Finn R."/>
            <person name="Kale V."/>
            <person name="Holt S."/>
            <person name="Cochrane G."/>
            <person name="Meng A."/>
            <person name="Brown T."/>
            <person name="Cohen L."/>
        </authorList>
    </citation>
    <scope>NUCLEOTIDE SEQUENCE</scope>
    <source>
        <strain evidence="1">NIES-2562</strain>
    </source>
</reference>
<name>A0A7S3G276_9EUKA</name>
<proteinExistence type="predicted"/>
<sequence>MMHKGAPDAVITYKWGQKIKEIVDRIKNIDQIGPNEAVWWDCFVLDQRKKDLTEEIKLTQALYKDCKHHVVMSLVALTRAWCLLEICTRLAAVKSEKKNPPVFRASNAEIEETIKRRNGMGGPMGVAGAAGAVGAAAGGFAGAGGFGGIFGSLFGGLGALDFNDFDLAATNFFEKMDAREQSHLTQVKAAIKEKLGVAEFNRMVRAYAIRELTAAKVLTPGSTKVSLPVVKDK</sequence>